<feature type="transmembrane region" description="Helical" evidence="1">
    <location>
        <begin position="20"/>
        <end position="38"/>
    </location>
</feature>
<keyword evidence="1" id="KW-0812">Transmembrane</keyword>
<evidence type="ECO:0000313" key="3">
    <source>
        <dbReference type="Proteomes" id="UP001174050"/>
    </source>
</evidence>
<evidence type="ECO:0000256" key="1">
    <source>
        <dbReference type="SAM" id="Phobius"/>
    </source>
</evidence>
<dbReference type="Pfam" id="PF14325">
    <property type="entry name" value="DUF4383"/>
    <property type="match status" value="1"/>
</dbReference>
<feature type="transmembrane region" description="Helical" evidence="1">
    <location>
        <begin position="90"/>
        <end position="108"/>
    </location>
</feature>
<proteinExistence type="predicted"/>
<keyword evidence="1" id="KW-1133">Transmembrane helix</keyword>
<reference evidence="2" key="1">
    <citation type="submission" date="2023-06" db="EMBL/GenBank/DDBJ databases">
        <title>WGS-Sequencing of Streptomyces ficellus isolate 21 collected from sand in Gara Djebilet Iron Mine in Algeria.</title>
        <authorList>
            <person name="Zegers G.P."/>
            <person name="Gomez A."/>
            <person name="Gueddou A."/>
            <person name="Zahara A.F."/>
            <person name="Worth M."/>
            <person name="Sevigny J.L."/>
            <person name="Tisa L."/>
        </authorList>
    </citation>
    <scope>NUCLEOTIDE SEQUENCE</scope>
    <source>
        <strain evidence="2">AS11</strain>
    </source>
</reference>
<gene>
    <name evidence="2" type="ORF">QWM81_09815</name>
</gene>
<protein>
    <submittedName>
        <fullName evidence="2">DUF4383 domain-containing protein</fullName>
    </submittedName>
</protein>
<dbReference type="RefSeq" id="WP_290111389.1">
    <property type="nucleotide sequence ID" value="NZ_JAUEPL010000010.1"/>
</dbReference>
<accession>A0ABT7Z4F2</accession>
<keyword evidence="1" id="KW-0472">Membrane</keyword>
<feature type="transmembrane region" description="Helical" evidence="1">
    <location>
        <begin position="124"/>
        <end position="142"/>
    </location>
</feature>
<comment type="caution">
    <text evidence="2">The sequence shown here is derived from an EMBL/GenBank/DDBJ whole genome shotgun (WGS) entry which is preliminary data.</text>
</comment>
<sequence length="151" mass="16074">MSSAHRTAPSARTPVQQAALLVGAVFLLVGVLGFIPGITTDYDTMKFAEHHSEAKLLGVFQVSILHNLVHLLFGIAGVTMARAASTARTFLIVGGVIYLALWVYGLIIDHDSTANFIPVNTADNWLHLGLGLGMVALGFLLTRGARRGVIP</sequence>
<dbReference type="Proteomes" id="UP001174050">
    <property type="component" value="Unassembled WGS sequence"/>
</dbReference>
<feature type="transmembrane region" description="Helical" evidence="1">
    <location>
        <begin position="58"/>
        <end position="78"/>
    </location>
</feature>
<evidence type="ECO:0000313" key="2">
    <source>
        <dbReference type="EMBL" id="MDN3294340.1"/>
    </source>
</evidence>
<organism evidence="2 3">
    <name type="scientific">Streptomyces ficellus</name>
    <dbReference type="NCBI Taxonomy" id="1977088"/>
    <lineage>
        <taxon>Bacteria</taxon>
        <taxon>Bacillati</taxon>
        <taxon>Actinomycetota</taxon>
        <taxon>Actinomycetes</taxon>
        <taxon>Kitasatosporales</taxon>
        <taxon>Streptomycetaceae</taxon>
        <taxon>Streptomyces</taxon>
    </lineage>
</organism>
<keyword evidence="3" id="KW-1185">Reference proteome</keyword>
<dbReference type="EMBL" id="JAUEPL010000010">
    <property type="protein sequence ID" value="MDN3294340.1"/>
    <property type="molecule type" value="Genomic_DNA"/>
</dbReference>
<name>A0ABT7Z4F2_9ACTN</name>